<dbReference type="EMBL" id="CATQJL010000001">
    <property type="protein sequence ID" value="CAJ0588413.1"/>
    <property type="molecule type" value="Genomic_DNA"/>
</dbReference>
<dbReference type="Gene3D" id="3.90.1200.10">
    <property type="match status" value="1"/>
</dbReference>
<dbReference type="SMART" id="SM00587">
    <property type="entry name" value="CHK"/>
    <property type="match status" value="1"/>
</dbReference>
<evidence type="ECO:0000313" key="2">
    <source>
        <dbReference type="EMBL" id="CAJ0588413.1"/>
    </source>
</evidence>
<evidence type="ECO:0000259" key="1">
    <source>
        <dbReference type="SMART" id="SM00587"/>
    </source>
</evidence>
<dbReference type="InterPro" id="IPR052961">
    <property type="entry name" value="Oxido-Kinase-like_Enzymes"/>
</dbReference>
<dbReference type="Pfam" id="PF07914">
    <property type="entry name" value="DUF1679"/>
    <property type="match status" value="1"/>
</dbReference>
<feature type="domain" description="CHK kinase-like" evidence="1">
    <location>
        <begin position="153"/>
        <end position="340"/>
    </location>
</feature>
<name>A0AA36GEX3_CYLNA</name>
<dbReference type="AlphaFoldDB" id="A0AA36GEX3"/>
<proteinExistence type="predicted"/>
<comment type="caution">
    <text evidence="2">The sequence shown here is derived from an EMBL/GenBank/DDBJ whole genome shotgun (WGS) entry which is preliminary data.</text>
</comment>
<keyword evidence="3" id="KW-1185">Reference proteome</keyword>
<evidence type="ECO:0000313" key="3">
    <source>
        <dbReference type="Proteomes" id="UP001176961"/>
    </source>
</evidence>
<reference evidence="2" key="1">
    <citation type="submission" date="2023-07" db="EMBL/GenBank/DDBJ databases">
        <authorList>
            <consortium name="CYATHOMIX"/>
        </authorList>
    </citation>
    <scope>NUCLEOTIDE SEQUENCE</scope>
    <source>
        <strain evidence="2">N/A</strain>
    </source>
</reference>
<dbReference type="InterPro" id="IPR015897">
    <property type="entry name" value="CHK_kinase-like"/>
</dbReference>
<organism evidence="2 3">
    <name type="scientific">Cylicocyclus nassatus</name>
    <name type="common">Nematode worm</name>
    <dbReference type="NCBI Taxonomy" id="53992"/>
    <lineage>
        <taxon>Eukaryota</taxon>
        <taxon>Metazoa</taxon>
        <taxon>Ecdysozoa</taxon>
        <taxon>Nematoda</taxon>
        <taxon>Chromadorea</taxon>
        <taxon>Rhabditida</taxon>
        <taxon>Rhabditina</taxon>
        <taxon>Rhabditomorpha</taxon>
        <taxon>Strongyloidea</taxon>
        <taxon>Strongylidae</taxon>
        <taxon>Cylicocyclus</taxon>
    </lineage>
</organism>
<dbReference type="InterPro" id="IPR012877">
    <property type="entry name" value="Dhs-27"/>
</dbReference>
<protein>
    <recommendedName>
        <fullName evidence="1">CHK kinase-like domain-containing protein</fullName>
    </recommendedName>
</protein>
<dbReference type="PANTHER" id="PTHR23020">
    <property type="entry name" value="UNCHARACTERIZED NUCLEAR HORMONE RECEPTOR-RELATED"/>
    <property type="match status" value="1"/>
</dbReference>
<gene>
    <name evidence="2" type="ORF">CYNAS_LOCUS396</name>
</gene>
<dbReference type="InterPro" id="IPR011009">
    <property type="entry name" value="Kinase-like_dom_sf"/>
</dbReference>
<dbReference type="PANTHER" id="PTHR23020:SF8">
    <property type="entry name" value="CHK KINASE-LIKE DOMAIN-CONTAINING PROTEIN"/>
    <property type="match status" value="1"/>
</dbReference>
<accession>A0AA36GEX3</accession>
<dbReference type="SUPFAM" id="SSF56112">
    <property type="entry name" value="Protein kinase-like (PK-like)"/>
    <property type="match status" value="1"/>
</dbReference>
<sequence>MNLFTPVGGLGGTHVTWEDIEEDLQRELNTVATFGPNKTFKTVGDGRGFLSRVLLIDPDWQHKDMELPEKFIVKIASQLAMLELTGEFAKKGDIEDSFSKPEFMAALEYQQKKLHNNEVILYEHLKRIPEGKLPMIKIFSTKKFSEHNPVKGYIVMEFVEDLVPLHVFNNVPPHSLRKALRAKAVLEAMSLDFSEEEKNEFLTNVYSELFGAIFKKEMFADMVKIFQNFASGKMADKATKMGKLLPEIVDLPWADRLADEMGMERVLCHGDLWSTNMLWKQNGGELDVVALIDYQTAHMGCPAVDLVRLFSACLSGKDRQEHWEELVEEFYGYLKEEVGNKEMPYTLQQIKEAYLRFMPLGIFMIVTGIGPLYDVLCKNPNEEQRQKGLDLVVEKTECLLDDVFFYHERNKNLTKHT</sequence>
<dbReference type="Proteomes" id="UP001176961">
    <property type="component" value="Unassembled WGS sequence"/>
</dbReference>